<keyword evidence="2" id="KW-1185">Reference proteome</keyword>
<name>A0ABM9G6V4_9BACL</name>
<proteinExistence type="predicted"/>
<dbReference type="EMBL" id="CALYLO010000007">
    <property type="protein sequence ID" value="CAH8247440.1"/>
    <property type="molecule type" value="Genomic_DNA"/>
</dbReference>
<accession>A0ABM9G6V4</accession>
<evidence type="ECO:0000313" key="1">
    <source>
        <dbReference type="EMBL" id="CAH8247440.1"/>
    </source>
</evidence>
<dbReference type="Proteomes" id="UP001154322">
    <property type="component" value="Unassembled WGS sequence"/>
</dbReference>
<gene>
    <name evidence="1" type="ORF">WJ0W_004674</name>
</gene>
<protein>
    <submittedName>
        <fullName evidence="1">Uncharacterized protein</fullName>
    </submittedName>
</protein>
<evidence type="ECO:0000313" key="2">
    <source>
        <dbReference type="Proteomes" id="UP001154322"/>
    </source>
</evidence>
<dbReference type="RefSeq" id="WP_213428316.1">
    <property type="nucleotide sequence ID" value="NZ_AP031286.1"/>
</dbReference>
<organism evidence="1 2">
    <name type="scientific">Paenibacillus melissococcoides</name>
    <dbReference type="NCBI Taxonomy" id="2912268"/>
    <lineage>
        <taxon>Bacteria</taxon>
        <taxon>Bacillati</taxon>
        <taxon>Bacillota</taxon>
        <taxon>Bacilli</taxon>
        <taxon>Bacillales</taxon>
        <taxon>Paenibacillaceae</taxon>
        <taxon>Paenibacillus</taxon>
    </lineage>
</organism>
<sequence length="113" mass="13441">MINQYSQNGEVLISIFYYEMGQQYPEIVDCLLEVDELRFEMLRNEYASRSLEIDEDFLNTLDVLECFLDQRNHNIITELKRNFLKKDGLLDSLITSAYGKHKTDKHLMLTRSR</sequence>
<reference evidence="1" key="1">
    <citation type="submission" date="2022-06" db="EMBL/GenBank/DDBJ databases">
        <authorList>
            <person name="Dietemann V."/>
            <person name="Ory F."/>
            <person name="Dainat B."/>
            <person name="Oberhansli S."/>
        </authorList>
    </citation>
    <scope>NUCLEOTIDE SEQUENCE</scope>
    <source>
        <strain evidence="1">Ena-SAMPLE-TAB-26-04-2022-14:26:32:270-5432</strain>
    </source>
</reference>
<comment type="caution">
    <text evidence="1">The sequence shown here is derived from an EMBL/GenBank/DDBJ whole genome shotgun (WGS) entry which is preliminary data.</text>
</comment>